<name>A0A7K9Z306_9GALL</name>
<dbReference type="InterPro" id="IPR050525">
    <property type="entry name" value="ECM_Assembly_Org"/>
</dbReference>
<proteinExistence type="predicted"/>
<evidence type="ECO:0000313" key="4">
    <source>
        <dbReference type="Proteomes" id="UP000522663"/>
    </source>
</evidence>
<dbReference type="InterPro" id="IPR036465">
    <property type="entry name" value="vWFA_dom_sf"/>
</dbReference>
<feature type="non-terminal residue" evidence="3">
    <location>
        <position position="265"/>
    </location>
</feature>
<feature type="non-terminal residue" evidence="3">
    <location>
        <position position="1"/>
    </location>
</feature>
<dbReference type="InterPro" id="IPR028994">
    <property type="entry name" value="Integrin_alpha_N"/>
</dbReference>
<protein>
    <submittedName>
        <fullName evidence="3">ITAD protein</fullName>
    </submittedName>
</protein>
<dbReference type="Pfam" id="PF00092">
    <property type="entry name" value="VWA"/>
    <property type="match status" value="1"/>
</dbReference>
<dbReference type="AlphaFoldDB" id="A0A7K9Z306"/>
<dbReference type="Gene3D" id="3.40.50.410">
    <property type="entry name" value="von Willebrand factor, type A domain"/>
    <property type="match status" value="1"/>
</dbReference>
<dbReference type="InterPro" id="IPR013519">
    <property type="entry name" value="Int_alpha_beta-p"/>
</dbReference>
<reference evidence="3 4" key="1">
    <citation type="submission" date="2019-09" db="EMBL/GenBank/DDBJ databases">
        <title>Bird 10,000 Genomes (B10K) Project - Family phase.</title>
        <authorList>
            <person name="Zhang G."/>
        </authorList>
    </citation>
    <scope>NUCLEOTIDE SEQUENCE [LARGE SCALE GENOMIC DNA]</scope>
    <source>
        <strain evidence="3">B10K-DU-001-53</strain>
        <tissue evidence="3">Muscle</tissue>
    </source>
</reference>
<feature type="domain" description="VWFA" evidence="2">
    <location>
        <begin position="129"/>
        <end position="265"/>
    </location>
</feature>
<sequence length="265" mass="28168">ALPHSCSSALDVDSAVTFQGPGSFGISVAQSNDGVLVGAPLDLEGRGRIYRCRVGERSCSDAGVGDRSDMGPMALGMSVAANGSQLLACGPAAQRMCGVNAEVPGFCFLLFSGRTETTTLQACPASASDIVFLVDGSGSVAPFDFERMKIFITEVITRFSGTNTRFAVVQFSTGVQLHVSFSDFDRLSEAALQRKVHEVKQSGGITQTATAIRYVLTEVFPRSRAGAHKVLLVVTDGRIYGDTLRYRDVIPEAERDGVIRYAIGV</sequence>
<dbReference type="PROSITE" id="PS50234">
    <property type="entry name" value="VWFA"/>
    <property type="match status" value="1"/>
</dbReference>
<gene>
    <name evidence="3" type="primary">Itgad</name>
    <name evidence="3" type="ORF">ODOGUJ_R11634</name>
</gene>
<comment type="caution">
    <text evidence="3">The sequence shown here is derived from an EMBL/GenBank/DDBJ whole genome shotgun (WGS) entry which is preliminary data.</text>
</comment>
<evidence type="ECO:0000259" key="2">
    <source>
        <dbReference type="PROSITE" id="PS50234"/>
    </source>
</evidence>
<dbReference type="SUPFAM" id="SSF53300">
    <property type="entry name" value="vWA-like"/>
    <property type="match status" value="1"/>
</dbReference>
<keyword evidence="4" id="KW-1185">Reference proteome</keyword>
<dbReference type="EMBL" id="VXAB01015188">
    <property type="protein sequence ID" value="NXJ16712.1"/>
    <property type="molecule type" value="Genomic_DNA"/>
</dbReference>
<feature type="repeat" description="FG-GAP" evidence="1">
    <location>
        <begin position="9"/>
        <end position="61"/>
    </location>
</feature>
<dbReference type="SMART" id="SM00327">
    <property type="entry name" value="VWA"/>
    <property type="match status" value="1"/>
</dbReference>
<evidence type="ECO:0000313" key="3">
    <source>
        <dbReference type="EMBL" id="NXJ16712.1"/>
    </source>
</evidence>
<accession>A0A7K9Z306</accession>
<dbReference type="PANTHER" id="PTHR24020">
    <property type="entry name" value="COLLAGEN ALPHA"/>
    <property type="match status" value="1"/>
</dbReference>
<evidence type="ECO:0000256" key="1">
    <source>
        <dbReference type="PROSITE-ProRule" id="PRU00803"/>
    </source>
</evidence>
<dbReference type="PROSITE" id="PS51470">
    <property type="entry name" value="FG_GAP"/>
    <property type="match status" value="1"/>
</dbReference>
<dbReference type="OrthoDB" id="5317514at2759"/>
<dbReference type="PRINTS" id="PR00453">
    <property type="entry name" value="VWFADOMAIN"/>
</dbReference>
<organism evidence="3 4">
    <name type="scientific">Odontophorus gujanensis</name>
    <name type="common">marbled wood quail</name>
    <dbReference type="NCBI Taxonomy" id="886794"/>
    <lineage>
        <taxon>Eukaryota</taxon>
        <taxon>Metazoa</taxon>
        <taxon>Chordata</taxon>
        <taxon>Craniata</taxon>
        <taxon>Vertebrata</taxon>
        <taxon>Euteleostomi</taxon>
        <taxon>Archelosauria</taxon>
        <taxon>Archosauria</taxon>
        <taxon>Dinosauria</taxon>
        <taxon>Saurischia</taxon>
        <taxon>Theropoda</taxon>
        <taxon>Coelurosauria</taxon>
        <taxon>Aves</taxon>
        <taxon>Neognathae</taxon>
        <taxon>Galloanserae</taxon>
        <taxon>Galliformes</taxon>
        <taxon>Odontophoridae</taxon>
        <taxon>Odontophorus</taxon>
    </lineage>
</organism>
<dbReference type="InterPro" id="IPR002035">
    <property type="entry name" value="VWF_A"/>
</dbReference>
<dbReference type="Gene3D" id="2.130.10.130">
    <property type="entry name" value="Integrin alpha, N-terminal"/>
    <property type="match status" value="1"/>
</dbReference>
<dbReference type="PANTHER" id="PTHR24020:SF87">
    <property type="entry name" value="COLLAGEN ALPHA-1(VI) CHAIN-LIKE"/>
    <property type="match status" value="1"/>
</dbReference>
<dbReference type="Proteomes" id="UP000522663">
    <property type="component" value="Unassembled WGS sequence"/>
</dbReference>